<evidence type="ECO:0000256" key="5">
    <source>
        <dbReference type="PIRNR" id="PIRNR017302"/>
    </source>
</evidence>
<evidence type="ECO:0000256" key="1">
    <source>
        <dbReference type="ARBA" id="ARBA00008838"/>
    </source>
</evidence>
<evidence type="ECO:0000313" key="8">
    <source>
        <dbReference type="Proteomes" id="UP000011777"/>
    </source>
</evidence>
<dbReference type="AlphaFoldDB" id="M3K744"/>
<dbReference type="OrthoDB" id="5072at2759"/>
<feature type="compositionally biased region" description="Basic and acidic residues" evidence="6">
    <location>
        <begin position="326"/>
        <end position="337"/>
    </location>
</feature>
<reference evidence="7 8" key="1">
    <citation type="submission" date="2013-02" db="EMBL/GenBank/DDBJ databases">
        <title>Genome sequence of Candida maltosa Xu316, a potential industrial strain for xylitol and ethanol production.</title>
        <authorList>
            <person name="Yu J."/>
            <person name="Wang Q."/>
            <person name="Geng X."/>
            <person name="Bao W."/>
            <person name="He P."/>
            <person name="Cai J."/>
        </authorList>
    </citation>
    <scope>NUCLEOTIDE SEQUENCE [LARGE SCALE GENOMIC DNA]</scope>
    <source>
        <strain evidence="8">Xu316</strain>
    </source>
</reference>
<evidence type="ECO:0000256" key="6">
    <source>
        <dbReference type="SAM" id="MobiDB-lite"/>
    </source>
</evidence>
<dbReference type="STRING" id="1245528.M3K744"/>
<feature type="region of interest" description="Disordered" evidence="6">
    <location>
        <begin position="248"/>
        <end position="282"/>
    </location>
</feature>
<dbReference type="OMA" id="TEKWTHK"/>
<protein>
    <recommendedName>
        <fullName evidence="2 5">Ribosome biogenesis protein NOP53</fullName>
    </recommendedName>
</protein>
<keyword evidence="4 5" id="KW-0539">Nucleus</keyword>
<dbReference type="HOGENOM" id="CLU_035888_1_1_1"/>
<proteinExistence type="inferred from homology"/>
<accession>M3K744</accession>
<name>M3K744_CANMX</name>
<comment type="subcellular location">
    <subcellularLocation>
        <location evidence="5">Nucleus</location>
        <location evidence="5">Nucleolus</location>
    </subcellularLocation>
    <subcellularLocation>
        <location evidence="5">Nucleus</location>
        <location evidence="5">Nucleoplasm</location>
    </subcellularLocation>
</comment>
<comment type="similarity">
    <text evidence="1 5">Belongs to the NOP53 family.</text>
</comment>
<dbReference type="GO" id="GO:0006364">
    <property type="term" value="P:rRNA processing"/>
    <property type="evidence" value="ECO:0007669"/>
    <property type="project" value="TreeGrafter"/>
</dbReference>
<feature type="compositionally biased region" description="Basic residues" evidence="6">
    <location>
        <begin position="9"/>
        <end position="24"/>
    </location>
</feature>
<feature type="compositionally biased region" description="Basic and acidic residues" evidence="6">
    <location>
        <begin position="263"/>
        <end position="273"/>
    </location>
</feature>
<dbReference type="GO" id="GO:0005654">
    <property type="term" value="C:nucleoplasm"/>
    <property type="evidence" value="ECO:0007669"/>
    <property type="project" value="UniProtKB-SubCell"/>
</dbReference>
<feature type="compositionally biased region" description="Acidic residues" evidence="6">
    <location>
        <begin position="248"/>
        <end position="262"/>
    </location>
</feature>
<comment type="caution">
    <text evidence="7">The sequence shown here is derived from an EMBL/GenBank/DDBJ whole genome shotgun (WGS) entry which is preliminary data.</text>
</comment>
<dbReference type="Pfam" id="PF07767">
    <property type="entry name" value="Nop53"/>
    <property type="match status" value="1"/>
</dbReference>
<gene>
    <name evidence="7" type="ORF">G210_1832</name>
</gene>
<feature type="region of interest" description="Disordered" evidence="6">
    <location>
        <begin position="326"/>
        <end position="346"/>
    </location>
</feature>
<dbReference type="eggNOG" id="KOG2823">
    <property type="taxonomic scope" value="Eukaryota"/>
</dbReference>
<feature type="region of interest" description="Disordered" evidence="6">
    <location>
        <begin position="1"/>
        <end position="26"/>
    </location>
</feature>
<dbReference type="PANTHER" id="PTHR14211:SF7">
    <property type="entry name" value="RIBOSOME BIOGENESIS PROTEIN NOP53"/>
    <property type="match status" value="1"/>
</dbReference>
<dbReference type="PANTHER" id="PTHR14211">
    <property type="entry name" value="GLIOMA SUPPRESSOR CANDIDATE REGION GENE 2"/>
    <property type="match status" value="1"/>
</dbReference>
<dbReference type="GO" id="GO:0005730">
    <property type="term" value="C:nucleolus"/>
    <property type="evidence" value="ECO:0007669"/>
    <property type="project" value="UniProtKB-SubCell"/>
</dbReference>
<dbReference type="EMBL" id="AOGT01000161">
    <property type="protein sequence ID" value="EMG50654.1"/>
    <property type="molecule type" value="Genomic_DNA"/>
</dbReference>
<keyword evidence="3 5" id="KW-0690">Ribosome biogenesis</keyword>
<dbReference type="Proteomes" id="UP000011777">
    <property type="component" value="Unassembled WGS sequence"/>
</dbReference>
<evidence type="ECO:0000256" key="4">
    <source>
        <dbReference type="ARBA" id="ARBA00023242"/>
    </source>
</evidence>
<dbReference type="GO" id="GO:0000027">
    <property type="term" value="P:ribosomal large subunit assembly"/>
    <property type="evidence" value="ECO:0007669"/>
    <property type="project" value="UniProtKB-UniRule"/>
</dbReference>
<keyword evidence="8" id="KW-1185">Reference proteome</keyword>
<dbReference type="InterPro" id="IPR011687">
    <property type="entry name" value="Nop53/GLTSCR2"/>
</dbReference>
<evidence type="ECO:0000256" key="2">
    <source>
        <dbReference type="ARBA" id="ARBA00018339"/>
    </source>
</evidence>
<organism evidence="7 8">
    <name type="scientific">Candida maltosa (strain Xu316)</name>
    <name type="common">Yeast</name>
    <dbReference type="NCBI Taxonomy" id="1245528"/>
    <lineage>
        <taxon>Eukaryota</taxon>
        <taxon>Fungi</taxon>
        <taxon>Dikarya</taxon>
        <taxon>Ascomycota</taxon>
        <taxon>Saccharomycotina</taxon>
        <taxon>Pichiomycetes</taxon>
        <taxon>Debaryomycetaceae</taxon>
        <taxon>Candida/Lodderomyces clade</taxon>
        <taxon>Candida</taxon>
    </lineage>
</organism>
<dbReference type="GO" id="GO:0008097">
    <property type="term" value="F:5S rRNA binding"/>
    <property type="evidence" value="ECO:0007669"/>
    <property type="project" value="TreeGrafter"/>
</dbReference>
<evidence type="ECO:0000313" key="7">
    <source>
        <dbReference type="EMBL" id="EMG50654.1"/>
    </source>
</evidence>
<dbReference type="PIRSF" id="PIRSF017302">
    <property type="entry name" value="Gltscr2"/>
    <property type="match status" value="1"/>
</dbReference>
<evidence type="ECO:0000256" key="3">
    <source>
        <dbReference type="ARBA" id="ARBA00022517"/>
    </source>
</evidence>
<sequence>MSDEIVSKKPSKPQSSRKGKKAWRKNIDIEDIEKNLQEKRDEEIIKGKDSGDLNDDFIIDDQPSILASSKAPKKLKSKEILTNKSKIAALNHSKHQPAKDSHKIQGVKKTDLLRLIKLNGGKFKSESKLMNRLDQDGLVKSKAKDLWDDEEEDEEEKIPKYIKSTAEVTKATVVPKTLKTESIKITTNELTSKSVHAGKSYNPSLESWKELINQEYDAEYRQELARQQIAEHRKRIQELMVTLEDTIIDGSDDDEDEEEAEAVADKEESEKDYSLSINKPNKIKIKTKTKRNREAKHKERVKLQEEIKELKKKMKDLSNLDDILQKQIEKDQEEPSQKKRKRRDKLFKYSPVETPLEVKLSDELSGNLKNLKPEGNLFYDQMLNLQSSGKIESRVPVAKKRKYGKKVTEKWSYKDFK</sequence>
<comment type="function">
    <text evidence="5">May play a role in ribosome biogenesis.</text>
</comment>